<organism evidence="1">
    <name type="scientific">Arundo donax</name>
    <name type="common">Giant reed</name>
    <name type="synonym">Donax arundinaceus</name>
    <dbReference type="NCBI Taxonomy" id="35708"/>
    <lineage>
        <taxon>Eukaryota</taxon>
        <taxon>Viridiplantae</taxon>
        <taxon>Streptophyta</taxon>
        <taxon>Embryophyta</taxon>
        <taxon>Tracheophyta</taxon>
        <taxon>Spermatophyta</taxon>
        <taxon>Magnoliopsida</taxon>
        <taxon>Liliopsida</taxon>
        <taxon>Poales</taxon>
        <taxon>Poaceae</taxon>
        <taxon>PACMAD clade</taxon>
        <taxon>Arundinoideae</taxon>
        <taxon>Arundineae</taxon>
        <taxon>Arundo</taxon>
    </lineage>
</organism>
<dbReference type="AlphaFoldDB" id="A0A0A9A6S6"/>
<sequence>MVSTVQVTSSLVYVYLKTGRYCLKFLTYQLTNIQLA</sequence>
<protein>
    <submittedName>
        <fullName evidence="1">Uncharacterized protein</fullName>
    </submittedName>
</protein>
<accession>A0A0A9A6S6</accession>
<proteinExistence type="predicted"/>
<evidence type="ECO:0000313" key="1">
    <source>
        <dbReference type="EMBL" id="JAD46806.1"/>
    </source>
</evidence>
<reference evidence="1" key="1">
    <citation type="submission" date="2014-09" db="EMBL/GenBank/DDBJ databases">
        <authorList>
            <person name="Magalhaes I.L.F."/>
            <person name="Oliveira U."/>
            <person name="Santos F.R."/>
            <person name="Vidigal T.H.D.A."/>
            <person name="Brescovit A.D."/>
            <person name="Santos A.J."/>
        </authorList>
    </citation>
    <scope>NUCLEOTIDE SEQUENCE</scope>
    <source>
        <tissue evidence="1">Shoot tissue taken approximately 20 cm above the soil surface</tissue>
    </source>
</reference>
<name>A0A0A9A6S6_ARUDO</name>
<dbReference type="EMBL" id="GBRH01251089">
    <property type="protein sequence ID" value="JAD46806.1"/>
    <property type="molecule type" value="Transcribed_RNA"/>
</dbReference>
<reference evidence="1" key="2">
    <citation type="journal article" date="2015" name="Data Brief">
        <title>Shoot transcriptome of the giant reed, Arundo donax.</title>
        <authorList>
            <person name="Barrero R.A."/>
            <person name="Guerrero F.D."/>
            <person name="Moolhuijzen P."/>
            <person name="Goolsby J.A."/>
            <person name="Tidwell J."/>
            <person name="Bellgard S.E."/>
            <person name="Bellgard M.I."/>
        </authorList>
    </citation>
    <scope>NUCLEOTIDE SEQUENCE</scope>
    <source>
        <tissue evidence="1">Shoot tissue taken approximately 20 cm above the soil surface</tissue>
    </source>
</reference>